<feature type="region of interest" description="Disordered" evidence="1">
    <location>
        <begin position="199"/>
        <end position="248"/>
    </location>
</feature>
<reference evidence="2" key="1">
    <citation type="submission" date="2017-07" db="EMBL/GenBank/DDBJ databases">
        <title>Taro Niue Genome Assembly and Annotation.</title>
        <authorList>
            <person name="Atibalentja N."/>
            <person name="Keating K."/>
            <person name="Fields C.J."/>
        </authorList>
    </citation>
    <scope>NUCLEOTIDE SEQUENCE</scope>
    <source>
        <strain evidence="2">Niue_2</strain>
        <tissue evidence="2">Leaf</tissue>
    </source>
</reference>
<name>A0A843TC21_COLES</name>
<comment type="caution">
    <text evidence="2">The sequence shown here is derived from an EMBL/GenBank/DDBJ whole genome shotgun (WGS) entry which is preliminary data.</text>
</comment>
<proteinExistence type="predicted"/>
<organism evidence="2 3">
    <name type="scientific">Colocasia esculenta</name>
    <name type="common">Wild taro</name>
    <name type="synonym">Arum esculentum</name>
    <dbReference type="NCBI Taxonomy" id="4460"/>
    <lineage>
        <taxon>Eukaryota</taxon>
        <taxon>Viridiplantae</taxon>
        <taxon>Streptophyta</taxon>
        <taxon>Embryophyta</taxon>
        <taxon>Tracheophyta</taxon>
        <taxon>Spermatophyta</taxon>
        <taxon>Magnoliopsida</taxon>
        <taxon>Liliopsida</taxon>
        <taxon>Araceae</taxon>
        <taxon>Aroideae</taxon>
        <taxon>Colocasieae</taxon>
        <taxon>Colocasia</taxon>
    </lineage>
</organism>
<feature type="compositionally biased region" description="Acidic residues" evidence="1">
    <location>
        <begin position="230"/>
        <end position="248"/>
    </location>
</feature>
<dbReference type="Proteomes" id="UP000652761">
    <property type="component" value="Unassembled WGS sequence"/>
</dbReference>
<accession>A0A843TC21</accession>
<gene>
    <name evidence="2" type="ORF">Taro_000123</name>
</gene>
<dbReference type="AlphaFoldDB" id="A0A843TC21"/>
<protein>
    <submittedName>
        <fullName evidence="2">Uncharacterized protein</fullName>
    </submittedName>
</protein>
<evidence type="ECO:0000256" key="1">
    <source>
        <dbReference type="SAM" id="MobiDB-lite"/>
    </source>
</evidence>
<feature type="compositionally biased region" description="Basic and acidic residues" evidence="1">
    <location>
        <begin position="215"/>
        <end position="229"/>
    </location>
</feature>
<evidence type="ECO:0000313" key="2">
    <source>
        <dbReference type="EMBL" id="MQL67836.1"/>
    </source>
</evidence>
<keyword evidence="3" id="KW-1185">Reference proteome</keyword>
<sequence length="451" mass="51188">MSLAHLGADIFPTLPPLPSTRRTLPIVYLRPGDLPTSPSTRRTIACARRSPHPAPPPVACVVSPLRCWRLLTDLRLTRTLAYVVISPRHSAASRLRPLLVASRWLSAQSTSSLALQAGRLRPSSLPLRQIEGGRQEFREGRCQRRVHSTFSVSSSICHVLFWLPSAPRSSVIKIFFGGLAKDTSLATVRHLTTHIGEDESEAPISLSQGNEVEEVDRREMKGRSERPTDIECESSDEEEEYTSDECEDDDEDEIWCVEHDRAPVLGGASVGGFCSRHQLLVLRLSLLRESLHLLNLEDQVQVRCQRMLLVSRGGGNFYESTLREVWINGYSNHRFTRRSDEARSRLVWTMTARSNFKHLLYNARKNVEKVSQSADPTLWRERAPSWMRRDYRETLCNIWAAERWQQTSTIMKVNRAADPEANMHTGGSVSFATHQSRLESYIQQMTEKYAG</sequence>
<evidence type="ECO:0000313" key="3">
    <source>
        <dbReference type="Proteomes" id="UP000652761"/>
    </source>
</evidence>
<dbReference type="EMBL" id="NMUH01000002">
    <property type="protein sequence ID" value="MQL67836.1"/>
    <property type="molecule type" value="Genomic_DNA"/>
</dbReference>